<organism evidence="1 2">
    <name type="scientific">Cirrhinus mrigala</name>
    <name type="common">Mrigala</name>
    <dbReference type="NCBI Taxonomy" id="683832"/>
    <lineage>
        <taxon>Eukaryota</taxon>
        <taxon>Metazoa</taxon>
        <taxon>Chordata</taxon>
        <taxon>Craniata</taxon>
        <taxon>Vertebrata</taxon>
        <taxon>Euteleostomi</taxon>
        <taxon>Actinopterygii</taxon>
        <taxon>Neopterygii</taxon>
        <taxon>Teleostei</taxon>
        <taxon>Ostariophysi</taxon>
        <taxon>Cypriniformes</taxon>
        <taxon>Cyprinidae</taxon>
        <taxon>Labeoninae</taxon>
        <taxon>Labeonini</taxon>
        <taxon>Cirrhinus</taxon>
    </lineage>
</organism>
<reference evidence="1 2" key="1">
    <citation type="submission" date="2024-05" db="EMBL/GenBank/DDBJ databases">
        <title>Genome sequencing and assembly of Indian major carp, Cirrhinus mrigala (Hamilton, 1822).</title>
        <authorList>
            <person name="Mohindra V."/>
            <person name="Chowdhury L.M."/>
            <person name="Lal K."/>
            <person name="Jena J.K."/>
        </authorList>
    </citation>
    <scope>NUCLEOTIDE SEQUENCE [LARGE SCALE GENOMIC DNA]</scope>
    <source>
        <strain evidence="1">CM1030</strain>
        <tissue evidence="1">Blood</tissue>
    </source>
</reference>
<dbReference type="AlphaFoldDB" id="A0ABD0NS49"/>
<protein>
    <submittedName>
        <fullName evidence="1">Uncharacterized protein</fullName>
    </submittedName>
</protein>
<sequence length="65" mass="7862">QKNPLSACEKRLKTMEHLAQDLQENDIGHQMLEETRDHISEIRGLVERTHLRLQQHPDKWREWHA</sequence>
<accession>A0ABD0NS49</accession>
<dbReference type="EMBL" id="JAMKFB020000020">
    <property type="protein sequence ID" value="KAL0164542.1"/>
    <property type="molecule type" value="Genomic_DNA"/>
</dbReference>
<gene>
    <name evidence="1" type="ORF">M9458_040295</name>
</gene>
<keyword evidence="2" id="KW-1185">Reference proteome</keyword>
<feature type="non-terminal residue" evidence="1">
    <location>
        <position position="65"/>
    </location>
</feature>
<evidence type="ECO:0000313" key="2">
    <source>
        <dbReference type="Proteomes" id="UP001529510"/>
    </source>
</evidence>
<proteinExistence type="predicted"/>
<name>A0ABD0NS49_CIRMR</name>
<feature type="non-terminal residue" evidence="1">
    <location>
        <position position="1"/>
    </location>
</feature>
<evidence type="ECO:0000313" key="1">
    <source>
        <dbReference type="EMBL" id="KAL0164542.1"/>
    </source>
</evidence>
<dbReference type="Proteomes" id="UP001529510">
    <property type="component" value="Unassembled WGS sequence"/>
</dbReference>
<comment type="caution">
    <text evidence="1">The sequence shown here is derived from an EMBL/GenBank/DDBJ whole genome shotgun (WGS) entry which is preliminary data.</text>
</comment>